<feature type="compositionally biased region" description="Polar residues" evidence="1">
    <location>
        <begin position="137"/>
        <end position="154"/>
    </location>
</feature>
<protein>
    <recommendedName>
        <fullName evidence="2">DNA/RNA-binding domain-containing protein</fullName>
    </recommendedName>
</protein>
<evidence type="ECO:0000313" key="4">
    <source>
        <dbReference type="Proteomes" id="UP001600888"/>
    </source>
</evidence>
<dbReference type="InterPro" id="IPR011990">
    <property type="entry name" value="TPR-like_helical_dom_sf"/>
</dbReference>
<reference evidence="3 4" key="1">
    <citation type="submission" date="2024-03" db="EMBL/GenBank/DDBJ databases">
        <title>A high-quality draft genome sequence of Diaporthe vaccinii, a causative agent of upright dieback and viscid rot disease in cranberry plants.</title>
        <authorList>
            <person name="Sarrasin M."/>
            <person name="Lang B.F."/>
            <person name="Burger G."/>
        </authorList>
    </citation>
    <scope>NUCLEOTIDE SEQUENCE [LARGE SCALE GENOMIC DNA]</scope>
    <source>
        <strain evidence="3 4">IS7</strain>
    </source>
</reference>
<feature type="domain" description="DNA/RNA-binding" evidence="2">
    <location>
        <begin position="393"/>
        <end position="674"/>
    </location>
</feature>
<dbReference type="InterPro" id="IPR045153">
    <property type="entry name" value="Est1/Ebs1-like"/>
</dbReference>
<dbReference type="InterPro" id="IPR018834">
    <property type="entry name" value="DNA/RNA-bd_Est1-type"/>
</dbReference>
<feature type="region of interest" description="Disordered" evidence="1">
    <location>
        <begin position="1"/>
        <end position="29"/>
    </location>
</feature>
<sequence>MKFSSRSLSMLRCPTSRPPHHRIRPPPATDIAFLPLPPQIHQLKMANLAQGWINHLRRQARNDQANPTDTREAAAPSTSAKDQPRQGPSNDEADDVAPRLPSEHSPGGDPGPEDVSPPRKRLKSPTNSVKAGDRTRSPSPNRRSKPKNNTTAEESTADFPARPTRTKGRLWNEGDPIPTRNQAAAQPSPQQHPRQSRRRQANNQTAEEEDPSVNKMIGQPETRPISQEQLVAEVKGIYAGLVMVESKCIEVDSSQSAQNESSPKLNNEQWQALIALHRTLLHEHHDFFLASQHPSASPALRRLASKYAMPARMWRHGIHSFLELLRHRLPASLEHMLTFIYLAYSMMALLYETVPNFEDTWIECLGDLGRYRMAIEDEDIRDREIWTEVSRYWYSKASDKAPTTGRLHHHLAILARPNAVKQLFYYTKSLCVAIPFKSARDSILTLFDPIINGTQTRLQAMDLNFVRAHGILFITSNTDEKDKALPKNRDELMVEYEKAKDQFLSHLDNHIARTTRSWMEPGALVAISNCNAQLEYGKTEANTHGNANVLMTAILPESDRDTFMENSTEDKPTPSKVFNEASELAKECDAIISRRYGDPNVLPYLNVRLSFMKFIVGNEAAIEHTQDWFPWALVALMLNSLSISFQNHQRIESEQFPRPSDRPLPEDWSLRGLLWTDKLFPSDWFTSDKVDDDEKTFELASMTEQRKERVLWLGYCLALPGKWLTYDKQSKQFSVTPEFQKEHPVYDASEDATLSGKEGSVSHSSTTGSTTTFDQGTESSITEKDGGDTPTVDDDVSMISEKANS</sequence>
<dbReference type="PANTHER" id="PTHR15696:SF0">
    <property type="entry name" value="TELOMERASE-BINDING PROTEIN EST1A"/>
    <property type="match status" value="1"/>
</dbReference>
<dbReference type="Proteomes" id="UP001600888">
    <property type="component" value="Unassembled WGS sequence"/>
</dbReference>
<name>A0ABR4ENB4_9PEZI</name>
<organism evidence="3 4">
    <name type="scientific">Diaporthe vaccinii</name>
    <dbReference type="NCBI Taxonomy" id="105482"/>
    <lineage>
        <taxon>Eukaryota</taxon>
        <taxon>Fungi</taxon>
        <taxon>Dikarya</taxon>
        <taxon>Ascomycota</taxon>
        <taxon>Pezizomycotina</taxon>
        <taxon>Sordariomycetes</taxon>
        <taxon>Sordariomycetidae</taxon>
        <taxon>Diaporthales</taxon>
        <taxon>Diaporthaceae</taxon>
        <taxon>Diaporthe</taxon>
        <taxon>Diaporthe eres species complex</taxon>
    </lineage>
</organism>
<dbReference type="SUPFAM" id="SSF48452">
    <property type="entry name" value="TPR-like"/>
    <property type="match status" value="1"/>
</dbReference>
<dbReference type="Gene3D" id="1.25.40.10">
    <property type="entry name" value="Tetratricopeptide repeat domain"/>
    <property type="match status" value="1"/>
</dbReference>
<feature type="region of interest" description="Disordered" evidence="1">
    <location>
        <begin position="750"/>
        <end position="805"/>
    </location>
</feature>
<feature type="region of interest" description="Disordered" evidence="1">
    <location>
        <begin position="57"/>
        <end position="224"/>
    </location>
</feature>
<evidence type="ECO:0000259" key="2">
    <source>
        <dbReference type="Pfam" id="PF10373"/>
    </source>
</evidence>
<evidence type="ECO:0000256" key="1">
    <source>
        <dbReference type="SAM" id="MobiDB-lite"/>
    </source>
</evidence>
<feature type="compositionally biased region" description="Polar residues" evidence="1">
    <location>
        <begin position="76"/>
        <end position="89"/>
    </location>
</feature>
<feature type="compositionally biased region" description="Low complexity" evidence="1">
    <location>
        <begin position="761"/>
        <end position="772"/>
    </location>
</feature>
<dbReference type="PANTHER" id="PTHR15696">
    <property type="entry name" value="SMG-7 SUPPRESSOR WITH MORPHOLOGICAL EFFECT ON GENITALIA PROTEIN 7"/>
    <property type="match status" value="1"/>
</dbReference>
<evidence type="ECO:0000313" key="3">
    <source>
        <dbReference type="EMBL" id="KAL2283920.1"/>
    </source>
</evidence>
<proteinExistence type="predicted"/>
<feature type="compositionally biased region" description="Low complexity" evidence="1">
    <location>
        <begin position="182"/>
        <end position="193"/>
    </location>
</feature>
<gene>
    <name evidence="3" type="ORF">FJTKL_09672</name>
</gene>
<accession>A0ABR4ENB4</accession>
<keyword evidence="4" id="KW-1185">Reference proteome</keyword>
<dbReference type="Pfam" id="PF10373">
    <property type="entry name" value="EST1_DNA_bind"/>
    <property type="match status" value="1"/>
</dbReference>
<comment type="caution">
    <text evidence="3">The sequence shown here is derived from an EMBL/GenBank/DDBJ whole genome shotgun (WGS) entry which is preliminary data.</text>
</comment>
<dbReference type="EMBL" id="JBAWTH010000040">
    <property type="protein sequence ID" value="KAL2283920.1"/>
    <property type="molecule type" value="Genomic_DNA"/>
</dbReference>